<accession>A0A2K9MJQ1</accession>
<dbReference type="RefSeq" id="WP_101501193.1">
    <property type="nucleotide sequence ID" value="NZ_CP025584.1"/>
</dbReference>
<keyword evidence="7" id="KW-0614">Plasmid</keyword>
<evidence type="ECO:0000259" key="6">
    <source>
        <dbReference type="PROSITE" id="PS50977"/>
    </source>
</evidence>
<evidence type="ECO:0000256" key="3">
    <source>
        <dbReference type="ARBA" id="ARBA00023163"/>
    </source>
</evidence>
<evidence type="ECO:0000256" key="2">
    <source>
        <dbReference type="ARBA" id="ARBA00023125"/>
    </source>
</evidence>
<dbReference type="Proteomes" id="UP000234882">
    <property type="component" value="Plasmid pCBA4604-01"/>
</dbReference>
<evidence type="ECO:0000313" key="7">
    <source>
        <dbReference type="EMBL" id="AUM75857.1"/>
    </source>
</evidence>
<dbReference type="PRINTS" id="PR00455">
    <property type="entry name" value="HTHTETR"/>
</dbReference>
<dbReference type="InterPro" id="IPR036271">
    <property type="entry name" value="Tet_transcr_reg_TetR-rel_C_sf"/>
</dbReference>
<name>A0A2K9MJQ1_9RHOB</name>
<dbReference type="InterPro" id="IPR050109">
    <property type="entry name" value="HTH-type_TetR-like_transc_reg"/>
</dbReference>
<dbReference type="AlphaFoldDB" id="A0A2K9MJQ1"/>
<feature type="region of interest" description="Disordered" evidence="5">
    <location>
        <begin position="1"/>
        <end position="20"/>
    </location>
</feature>
<geneLocation type="plasmid" evidence="8">
    <name>pcba4604-01</name>
</geneLocation>
<dbReference type="PANTHER" id="PTHR30055">
    <property type="entry name" value="HTH-TYPE TRANSCRIPTIONAL REGULATOR RUTR"/>
    <property type="match status" value="1"/>
</dbReference>
<dbReference type="PROSITE" id="PS50977">
    <property type="entry name" value="HTH_TETR_2"/>
    <property type="match status" value="1"/>
</dbReference>
<sequence length="220" mass="24611">MAKRTTTTAARRRTARKAENHEAKRNQILEVAGAMFFRQGYANTSIDEIALELGVRKPFIYYYFKDKLSIFETLCVESSHFTCKAFQDTAKLGLSASDRLTNGLHELILRYLQTFAGGALYYKEPSLLTGEAARIVRENALLLHADMLEVLEEGRRSGEFDFDDTKLTALLIGGAIGFMFHWYRPDSKLSPTKLANYMVENLMKIVTAQAGAAAAQPKVG</sequence>
<dbReference type="SUPFAM" id="SSF48498">
    <property type="entry name" value="Tetracyclin repressor-like, C-terminal domain"/>
    <property type="match status" value="1"/>
</dbReference>
<dbReference type="EMBL" id="CP025584">
    <property type="protein sequence ID" value="AUM75857.1"/>
    <property type="molecule type" value="Genomic_DNA"/>
</dbReference>
<dbReference type="KEGG" id="paru:CYR75_15715"/>
<evidence type="ECO:0000256" key="1">
    <source>
        <dbReference type="ARBA" id="ARBA00023015"/>
    </source>
</evidence>
<feature type="domain" description="HTH tetR-type" evidence="6">
    <location>
        <begin position="22"/>
        <end position="82"/>
    </location>
</feature>
<dbReference type="SUPFAM" id="SSF46689">
    <property type="entry name" value="Homeodomain-like"/>
    <property type="match status" value="1"/>
</dbReference>
<dbReference type="OrthoDB" id="2356263at2"/>
<evidence type="ECO:0000256" key="4">
    <source>
        <dbReference type="PROSITE-ProRule" id="PRU00335"/>
    </source>
</evidence>
<evidence type="ECO:0000256" key="5">
    <source>
        <dbReference type="SAM" id="MobiDB-lite"/>
    </source>
</evidence>
<dbReference type="GO" id="GO:0000976">
    <property type="term" value="F:transcription cis-regulatory region binding"/>
    <property type="evidence" value="ECO:0007669"/>
    <property type="project" value="TreeGrafter"/>
</dbReference>
<organism evidence="7 8">
    <name type="scientific">Paracoccus jeotgali</name>
    <dbReference type="NCBI Taxonomy" id="2065379"/>
    <lineage>
        <taxon>Bacteria</taxon>
        <taxon>Pseudomonadati</taxon>
        <taxon>Pseudomonadota</taxon>
        <taxon>Alphaproteobacteria</taxon>
        <taxon>Rhodobacterales</taxon>
        <taxon>Paracoccaceae</taxon>
        <taxon>Paracoccus</taxon>
    </lineage>
</organism>
<protein>
    <recommendedName>
        <fullName evidence="6">HTH tetR-type domain-containing protein</fullName>
    </recommendedName>
</protein>
<feature type="DNA-binding region" description="H-T-H motif" evidence="4">
    <location>
        <begin position="45"/>
        <end position="64"/>
    </location>
</feature>
<dbReference type="PANTHER" id="PTHR30055:SF234">
    <property type="entry name" value="HTH-TYPE TRANSCRIPTIONAL REGULATOR BETI"/>
    <property type="match status" value="1"/>
</dbReference>
<keyword evidence="1" id="KW-0805">Transcription regulation</keyword>
<proteinExistence type="predicted"/>
<dbReference type="GO" id="GO:0003700">
    <property type="term" value="F:DNA-binding transcription factor activity"/>
    <property type="evidence" value="ECO:0007669"/>
    <property type="project" value="TreeGrafter"/>
</dbReference>
<keyword evidence="3" id="KW-0804">Transcription</keyword>
<dbReference type="InterPro" id="IPR009057">
    <property type="entry name" value="Homeodomain-like_sf"/>
</dbReference>
<gene>
    <name evidence="7" type="ORF">CYR75_15715</name>
</gene>
<reference evidence="7 8" key="1">
    <citation type="submission" date="2017-12" db="EMBL/GenBank/DDBJ databases">
        <title>Genomic analysis of Paracoccus sp. CBA4604.</title>
        <authorList>
            <person name="Roh S.W."/>
            <person name="Kim J.Y."/>
            <person name="Kim J.S."/>
        </authorList>
    </citation>
    <scope>NUCLEOTIDE SEQUENCE [LARGE SCALE GENOMIC DNA]</scope>
    <source>
        <strain evidence="7 8">CBA4604</strain>
        <plasmid evidence="8">pcba4604-01</plasmid>
    </source>
</reference>
<keyword evidence="8" id="KW-1185">Reference proteome</keyword>
<keyword evidence="2 4" id="KW-0238">DNA-binding</keyword>
<evidence type="ECO:0000313" key="8">
    <source>
        <dbReference type="Proteomes" id="UP000234882"/>
    </source>
</evidence>
<dbReference type="InterPro" id="IPR001647">
    <property type="entry name" value="HTH_TetR"/>
</dbReference>
<dbReference type="Gene3D" id="1.10.357.10">
    <property type="entry name" value="Tetracycline Repressor, domain 2"/>
    <property type="match status" value="1"/>
</dbReference>
<dbReference type="Pfam" id="PF17932">
    <property type="entry name" value="TetR_C_24"/>
    <property type="match status" value="1"/>
</dbReference>
<dbReference type="Pfam" id="PF00440">
    <property type="entry name" value="TetR_N"/>
    <property type="match status" value="1"/>
</dbReference>
<dbReference type="InterPro" id="IPR041490">
    <property type="entry name" value="KstR2_TetR_C"/>
</dbReference>